<evidence type="ECO:0000313" key="2">
    <source>
        <dbReference type="EMBL" id="GAA0819151.1"/>
    </source>
</evidence>
<dbReference type="Proteomes" id="UP001500021">
    <property type="component" value="Unassembled WGS sequence"/>
</dbReference>
<dbReference type="RefSeq" id="WP_343817552.1">
    <property type="nucleotide sequence ID" value="NZ_BAAAFA010000007.1"/>
</dbReference>
<proteinExistence type="predicted"/>
<sequence>MYINSKWRILTVGDGDLSFSASLVKHHKPRALTATVFDTRSTLIAKYGSDEHYQQLLKNGANVLTSFDVTEPSTWQNIILQQFDLVIFQFPLIPGFSSKQDYIKQCEHFSINTLNRRLLRIYLQHCFKYFLADNGAKLAYISSKDVKPYRQWNIEHSLTMNLPVMYLGKMAFNITEFPGYRIRNVDRDKHVKDTQGFTYVYSDNQTLPAEDIQLATFVDDKVFSKLALLNNDNHCAICRTGLLLNELDKKLHFSSKKHLQMQQYEQQWHYYLSQESL</sequence>
<reference evidence="2 3" key="1">
    <citation type="journal article" date="2019" name="Int. J. Syst. Evol. Microbiol.">
        <title>The Global Catalogue of Microorganisms (GCM) 10K type strain sequencing project: providing services to taxonomists for standard genome sequencing and annotation.</title>
        <authorList>
            <consortium name="The Broad Institute Genomics Platform"/>
            <consortium name="The Broad Institute Genome Sequencing Center for Infectious Disease"/>
            <person name="Wu L."/>
            <person name="Ma J."/>
        </authorList>
    </citation>
    <scope>NUCLEOTIDE SEQUENCE [LARGE SCALE GENOMIC DNA]</scope>
    <source>
        <strain evidence="2 3">JCM 15608</strain>
    </source>
</reference>
<keyword evidence="3" id="KW-1185">Reference proteome</keyword>
<organism evidence="2 3">
    <name type="scientific">Colwellia asteriadis</name>
    <dbReference type="NCBI Taxonomy" id="517723"/>
    <lineage>
        <taxon>Bacteria</taxon>
        <taxon>Pseudomonadati</taxon>
        <taxon>Pseudomonadota</taxon>
        <taxon>Gammaproteobacteria</taxon>
        <taxon>Alteromonadales</taxon>
        <taxon>Colwelliaceae</taxon>
        <taxon>Colwellia</taxon>
    </lineage>
</organism>
<dbReference type="Pfam" id="PF10354">
    <property type="entry name" value="BMT5-like"/>
    <property type="match status" value="1"/>
</dbReference>
<dbReference type="PANTHER" id="PTHR11538:SF26">
    <property type="entry name" value="FERREDOXIN-FOLD ANTICODON-BINDING DOMAIN-CONTAINING PROTEIN 1"/>
    <property type="match status" value="1"/>
</dbReference>
<dbReference type="PANTHER" id="PTHR11538">
    <property type="entry name" value="PHENYLALANYL-TRNA SYNTHETASE"/>
    <property type="match status" value="1"/>
</dbReference>
<evidence type="ECO:0000313" key="3">
    <source>
        <dbReference type="Proteomes" id="UP001500021"/>
    </source>
</evidence>
<evidence type="ECO:0000259" key="1">
    <source>
        <dbReference type="Pfam" id="PF10354"/>
    </source>
</evidence>
<feature type="domain" description="25S rRNA (uridine-N(3))-methyltransferase BMT5-like" evidence="1">
    <location>
        <begin position="10"/>
        <end position="183"/>
    </location>
</feature>
<gene>
    <name evidence="2" type="ORF">GCM10009111_22890</name>
</gene>
<name>A0ABN1L8C1_9GAMM</name>
<dbReference type="EMBL" id="BAAAFA010000007">
    <property type="protein sequence ID" value="GAA0819151.1"/>
    <property type="molecule type" value="Genomic_DNA"/>
</dbReference>
<dbReference type="InterPro" id="IPR019446">
    <property type="entry name" value="BMT5-like"/>
</dbReference>
<comment type="caution">
    <text evidence="2">The sequence shown here is derived from an EMBL/GenBank/DDBJ whole genome shotgun (WGS) entry which is preliminary data.</text>
</comment>
<protein>
    <recommendedName>
        <fullName evidence="1">25S rRNA (uridine-N(3))-methyltransferase BMT5-like domain-containing protein</fullName>
    </recommendedName>
</protein>
<accession>A0ABN1L8C1</accession>